<accession>A0A5D0IKT7</accession>
<comment type="caution">
    <text evidence="1">The sequence shown here is derived from an EMBL/GenBank/DDBJ whole genome shotgun (WGS) entry which is preliminary data.</text>
</comment>
<dbReference type="Pfam" id="PF07676">
    <property type="entry name" value="PD40"/>
    <property type="match status" value="4"/>
</dbReference>
<evidence type="ECO:0008006" key="3">
    <source>
        <dbReference type="Google" id="ProtNLM"/>
    </source>
</evidence>
<gene>
    <name evidence="1" type="ORF">FUA24_05255</name>
</gene>
<protein>
    <recommendedName>
        <fullName evidence="3">Exo-alpha-sialidase</fullName>
    </recommendedName>
</protein>
<reference evidence="1 2" key="1">
    <citation type="submission" date="2019-08" db="EMBL/GenBank/DDBJ databases">
        <title>Seonamhaeicola sediminis sp. nov., isolated from marine sediment.</title>
        <authorList>
            <person name="Cao W.R."/>
        </authorList>
    </citation>
    <scope>NUCLEOTIDE SEQUENCE [LARGE SCALE GENOMIC DNA]</scope>
    <source>
        <strain evidence="1 2">B011</strain>
    </source>
</reference>
<proteinExistence type="predicted"/>
<dbReference type="EMBL" id="VSDQ01000409">
    <property type="protein sequence ID" value="TYA84463.1"/>
    <property type="molecule type" value="Genomic_DNA"/>
</dbReference>
<dbReference type="SUPFAM" id="SSF82171">
    <property type="entry name" value="DPP6 N-terminal domain-like"/>
    <property type="match status" value="1"/>
</dbReference>
<name>A0A5D0IKT7_9FLAO</name>
<dbReference type="InterPro" id="IPR011042">
    <property type="entry name" value="6-blade_b-propeller_TolB-like"/>
</dbReference>
<dbReference type="Gene3D" id="2.120.10.30">
    <property type="entry name" value="TolB, C-terminal domain"/>
    <property type="match status" value="1"/>
</dbReference>
<keyword evidence="2" id="KW-1185">Reference proteome</keyword>
<sequence length="299" mass="33959">MNLTEASKLLVSLGADRTKVRTYELKGTYLGQPDPGLTPQLFAPNFISTEEQEFSCCFNAEGTAFYFAVDMGGRNEIRHTKLINGVWSKPEVLLSHERYGYNDPFLSPDEKRLYFISSHTLNGTGKPKDIDIWYIEKQENGWSQPINAGTNINTSGNEYYMSFTNSGTMYFSSNGHSEKDNALHDIYYSKNNNGEFQKPVKLGNAINTDAYEADVFIAPDESYIIFCSERNNGFGRGDLYISFKNSDGTWTPSVNMGNTINTSNYEYCPFVTKDGKYFFYTSNQDIYWVSTDVFAELKK</sequence>
<dbReference type="OrthoDB" id="9809364at2"/>
<organism evidence="1 2">
    <name type="scientific">Seonamhaeicola marinus</name>
    <dbReference type="NCBI Taxonomy" id="1912246"/>
    <lineage>
        <taxon>Bacteria</taxon>
        <taxon>Pseudomonadati</taxon>
        <taxon>Bacteroidota</taxon>
        <taxon>Flavobacteriia</taxon>
        <taxon>Flavobacteriales</taxon>
        <taxon>Flavobacteriaceae</taxon>
    </lineage>
</organism>
<dbReference type="Proteomes" id="UP000323930">
    <property type="component" value="Unassembled WGS sequence"/>
</dbReference>
<evidence type="ECO:0000313" key="2">
    <source>
        <dbReference type="Proteomes" id="UP000323930"/>
    </source>
</evidence>
<dbReference type="InterPro" id="IPR011659">
    <property type="entry name" value="WD40"/>
</dbReference>
<evidence type="ECO:0000313" key="1">
    <source>
        <dbReference type="EMBL" id="TYA84463.1"/>
    </source>
</evidence>
<dbReference type="AlphaFoldDB" id="A0A5D0IKT7"/>